<sequence length="63" mass="6870">MDFGEKLSPTVAISSILSSYPFSVGLLRELLQNSDDAKASKQIFVLDLRTHPTDTLACIACLQ</sequence>
<evidence type="ECO:0000313" key="3">
    <source>
        <dbReference type="Proteomes" id="UP000054166"/>
    </source>
</evidence>
<dbReference type="EMBL" id="KN833032">
    <property type="protein sequence ID" value="KIM76676.1"/>
    <property type="molecule type" value="Genomic_DNA"/>
</dbReference>
<evidence type="ECO:0000259" key="1">
    <source>
        <dbReference type="Pfam" id="PF25794"/>
    </source>
</evidence>
<dbReference type="Proteomes" id="UP000054166">
    <property type="component" value="Unassembled WGS sequence"/>
</dbReference>
<dbReference type="AlphaFoldDB" id="A0A0C3FAC0"/>
<dbReference type="PANTHER" id="PTHR15600:SF42">
    <property type="entry name" value="SACSIN"/>
    <property type="match status" value="1"/>
</dbReference>
<gene>
    <name evidence="2" type="ORF">PILCRDRAFT_12560</name>
</gene>
<name>A0A0C3FAC0_PILCF</name>
<protein>
    <recommendedName>
        <fullName evidence="1">Sacsin/Nov domain-containing protein</fullName>
    </recommendedName>
</protein>
<dbReference type="HOGENOM" id="CLU_2886649_0_0_1"/>
<dbReference type="InterPro" id="IPR052972">
    <property type="entry name" value="Sacsin_chaperone_reg"/>
</dbReference>
<reference evidence="3" key="2">
    <citation type="submission" date="2015-01" db="EMBL/GenBank/DDBJ databases">
        <title>Evolutionary Origins and Diversification of the Mycorrhizal Mutualists.</title>
        <authorList>
            <consortium name="DOE Joint Genome Institute"/>
            <consortium name="Mycorrhizal Genomics Consortium"/>
            <person name="Kohler A."/>
            <person name="Kuo A."/>
            <person name="Nagy L.G."/>
            <person name="Floudas D."/>
            <person name="Copeland A."/>
            <person name="Barry K.W."/>
            <person name="Cichocki N."/>
            <person name="Veneault-Fourrey C."/>
            <person name="LaButti K."/>
            <person name="Lindquist E.A."/>
            <person name="Lipzen A."/>
            <person name="Lundell T."/>
            <person name="Morin E."/>
            <person name="Murat C."/>
            <person name="Riley R."/>
            <person name="Ohm R."/>
            <person name="Sun H."/>
            <person name="Tunlid A."/>
            <person name="Henrissat B."/>
            <person name="Grigoriev I.V."/>
            <person name="Hibbett D.S."/>
            <person name="Martin F."/>
        </authorList>
    </citation>
    <scope>NUCLEOTIDE SEQUENCE [LARGE SCALE GENOMIC DNA]</scope>
    <source>
        <strain evidence="3">F 1598</strain>
    </source>
</reference>
<feature type="domain" description="Sacsin/Nov" evidence="1">
    <location>
        <begin position="10"/>
        <end position="54"/>
    </location>
</feature>
<organism evidence="2 3">
    <name type="scientific">Piloderma croceum (strain F 1598)</name>
    <dbReference type="NCBI Taxonomy" id="765440"/>
    <lineage>
        <taxon>Eukaryota</taxon>
        <taxon>Fungi</taxon>
        <taxon>Dikarya</taxon>
        <taxon>Basidiomycota</taxon>
        <taxon>Agaricomycotina</taxon>
        <taxon>Agaricomycetes</taxon>
        <taxon>Agaricomycetidae</taxon>
        <taxon>Atheliales</taxon>
        <taxon>Atheliaceae</taxon>
        <taxon>Piloderma</taxon>
    </lineage>
</organism>
<dbReference type="PANTHER" id="PTHR15600">
    <property type="entry name" value="SACSIN"/>
    <property type="match status" value="1"/>
</dbReference>
<dbReference type="STRING" id="765440.A0A0C3FAC0"/>
<keyword evidence="3" id="KW-1185">Reference proteome</keyword>
<dbReference type="Pfam" id="PF25794">
    <property type="entry name" value="SACS"/>
    <property type="match status" value="1"/>
</dbReference>
<dbReference type="InterPro" id="IPR058210">
    <property type="entry name" value="SACS/Nov_dom"/>
</dbReference>
<dbReference type="OrthoDB" id="1262810at2759"/>
<dbReference type="GO" id="GO:0030544">
    <property type="term" value="F:Hsp70 protein binding"/>
    <property type="evidence" value="ECO:0007669"/>
    <property type="project" value="TreeGrafter"/>
</dbReference>
<reference evidence="2 3" key="1">
    <citation type="submission" date="2014-04" db="EMBL/GenBank/DDBJ databases">
        <authorList>
            <consortium name="DOE Joint Genome Institute"/>
            <person name="Kuo A."/>
            <person name="Tarkka M."/>
            <person name="Buscot F."/>
            <person name="Kohler A."/>
            <person name="Nagy L.G."/>
            <person name="Floudas D."/>
            <person name="Copeland A."/>
            <person name="Barry K.W."/>
            <person name="Cichocki N."/>
            <person name="Veneault-Fourrey C."/>
            <person name="LaButti K."/>
            <person name="Lindquist E.A."/>
            <person name="Lipzen A."/>
            <person name="Lundell T."/>
            <person name="Morin E."/>
            <person name="Murat C."/>
            <person name="Sun H."/>
            <person name="Tunlid A."/>
            <person name="Henrissat B."/>
            <person name="Grigoriev I.V."/>
            <person name="Hibbett D.S."/>
            <person name="Martin F."/>
            <person name="Nordberg H.P."/>
            <person name="Cantor M.N."/>
            <person name="Hua S.X."/>
        </authorList>
    </citation>
    <scope>NUCLEOTIDE SEQUENCE [LARGE SCALE GENOMIC DNA]</scope>
    <source>
        <strain evidence="2 3">F 1598</strain>
    </source>
</reference>
<dbReference type="InParanoid" id="A0A0C3FAC0"/>
<evidence type="ECO:0000313" key="2">
    <source>
        <dbReference type="EMBL" id="KIM76676.1"/>
    </source>
</evidence>
<proteinExistence type="predicted"/>
<accession>A0A0C3FAC0</accession>